<protein>
    <submittedName>
        <fullName evidence="2">NADH dehydrogenase 32K chain homolog</fullName>
    </submittedName>
</protein>
<dbReference type="InterPro" id="IPR016040">
    <property type="entry name" value="NAD(P)-bd_dom"/>
</dbReference>
<comment type="caution">
    <text evidence="2">The sequence shown here is derived from an EMBL/GenBank/DDBJ whole genome shotgun (WGS) entry which is preliminary data.</text>
</comment>
<evidence type="ECO:0000259" key="1">
    <source>
        <dbReference type="Pfam" id="PF13460"/>
    </source>
</evidence>
<dbReference type="PANTHER" id="PTHR12126:SF11">
    <property type="entry name" value="NADH DEHYDROGENASE [UBIQUINONE] 1 ALPHA SUBCOMPLEX SUBUNIT 9, MITOCHONDRIAL"/>
    <property type="match status" value="1"/>
</dbReference>
<keyword evidence="3" id="KW-1185">Reference proteome</keyword>
<organism evidence="2 3">
    <name type="scientific">Halarchaeum acidiphilum MH1-52-1</name>
    <dbReference type="NCBI Taxonomy" id="1261545"/>
    <lineage>
        <taxon>Archaea</taxon>
        <taxon>Methanobacteriati</taxon>
        <taxon>Methanobacteriota</taxon>
        <taxon>Stenosarchaea group</taxon>
        <taxon>Halobacteria</taxon>
        <taxon>Halobacteriales</taxon>
        <taxon>Halobacteriaceae</taxon>
    </lineage>
</organism>
<evidence type="ECO:0000313" key="2">
    <source>
        <dbReference type="EMBL" id="GAD52902.1"/>
    </source>
</evidence>
<accession>U2YVW1</accession>
<dbReference type="FunFam" id="3.40.50.720:FF:000702">
    <property type="entry name" value="NADH dehydrogenase (Ubiquinone)"/>
    <property type="match status" value="1"/>
</dbReference>
<dbReference type="RefSeq" id="WP_020221233.1">
    <property type="nucleotide sequence ID" value="NZ_BANO01000043.1"/>
</dbReference>
<dbReference type="OrthoDB" id="213145at2157"/>
<dbReference type="EMBL" id="BATA01000039">
    <property type="protein sequence ID" value="GAD52902.1"/>
    <property type="molecule type" value="Genomic_DNA"/>
</dbReference>
<dbReference type="InterPro" id="IPR051207">
    <property type="entry name" value="ComplexI_NDUFA9_subunit"/>
</dbReference>
<evidence type="ECO:0000313" key="3">
    <source>
        <dbReference type="Proteomes" id="UP000016986"/>
    </source>
</evidence>
<name>U2YVW1_9EURY</name>
<dbReference type="PANTHER" id="PTHR12126">
    <property type="entry name" value="NADH-UBIQUINONE OXIDOREDUCTASE 39 KDA SUBUNIT-RELATED"/>
    <property type="match status" value="1"/>
</dbReference>
<dbReference type="GO" id="GO:0044877">
    <property type="term" value="F:protein-containing complex binding"/>
    <property type="evidence" value="ECO:0007669"/>
    <property type="project" value="TreeGrafter"/>
</dbReference>
<dbReference type="eggNOG" id="arCOG03015">
    <property type="taxonomic scope" value="Archaea"/>
</dbReference>
<dbReference type="CDD" id="cd05271">
    <property type="entry name" value="NDUFA9_like_SDR_a"/>
    <property type="match status" value="1"/>
</dbReference>
<dbReference type="InterPro" id="IPR036291">
    <property type="entry name" value="NAD(P)-bd_dom_sf"/>
</dbReference>
<proteinExistence type="predicted"/>
<dbReference type="AlphaFoldDB" id="U2YVW1"/>
<gene>
    <name evidence="2" type="ORF">MBEHAL_1662</name>
</gene>
<dbReference type="SUPFAM" id="SSF51735">
    <property type="entry name" value="NAD(P)-binding Rossmann-fold domains"/>
    <property type="match status" value="1"/>
</dbReference>
<dbReference type="Pfam" id="PF13460">
    <property type="entry name" value="NAD_binding_10"/>
    <property type="match status" value="1"/>
</dbReference>
<feature type="domain" description="NAD(P)-binding" evidence="1">
    <location>
        <begin position="7"/>
        <end position="152"/>
    </location>
</feature>
<dbReference type="Proteomes" id="UP000016986">
    <property type="component" value="Unassembled WGS sequence"/>
</dbReference>
<sequence>MQVLVTGGTGFIGTHLCRELDARGHDVTALSRSPDGDGGDLPESVATAMGDVTAYDSIEGAFEGQDAVVNLVALSPLFEPKGGDETHFEVHLEGTRNVVRAAEERGVRKLVQLSALGADPEGETAYVRSKGQAERVVRASDLAWTIFRPSVVFGDGGEFVSFTETLTTPYVTALPGGGGTRFQPLWVGDLVGPLADSLDAAHDGETYEVGGPEVLTLADVATAVYRAKGRSLTVLSVPMALAKVGMSLADPLPFVPFGSDQYRSLRFDNTVPENDVTAFGRDPSGLTRLTEYLRERRGDA</sequence>
<dbReference type="Gene3D" id="3.40.50.720">
    <property type="entry name" value="NAD(P)-binding Rossmann-like Domain"/>
    <property type="match status" value="1"/>
</dbReference>
<reference evidence="2 3" key="1">
    <citation type="submission" date="2013-09" db="EMBL/GenBank/DDBJ databases">
        <title>Whole genome sequencing of Halarchaeum acidiphilum strain MH1-52-1.</title>
        <authorList>
            <person name="Shimane Y."/>
            <person name="Minegishi H."/>
            <person name="Nishi S."/>
            <person name="Echigo A."/>
            <person name="Shuto A."/>
            <person name="Konishi M."/>
            <person name="Ito T."/>
            <person name="Ohkuma M."/>
            <person name="Ohta Y."/>
            <person name="Nagano Y."/>
            <person name="Tsubouchi T."/>
            <person name="Mori K."/>
            <person name="Usui K."/>
            <person name="Kamekura M."/>
            <person name="Usami R."/>
            <person name="Takaki Y."/>
            <person name="Hatada Y."/>
        </authorList>
    </citation>
    <scope>NUCLEOTIDE SEQUENCE [LARGE SCALE GENOMIC DNA]</scope>
    <source>
        <strain evidence="2 3">JCM 16109</strain>
    </source>
</reference>